<reference evidence="5 6" key="1">
    <citation type="journal article" date="2016" name="Mol. Biol. Evol.">
        <title>Comparative Genomics of Early-Diverging Mushroom-Forming Fungi Provides Insights into the Origins of Lignocellulose Decay Capabilities.</title>
        <authorList>
            <person name="Nagy L.G."/>
            <person name="Riley R."/>
            <person name="Tritt A."/>
            <person name="Adam C."/>
            <person name="Daum C."/>
            <person name="Floudas D."/>
            <person name="Sun H."/>
            <person name="Yadav J.S."/>
            <person name="Pangilinan J."/>
            <person name="Larsson K.H."/>
            <person name="Matsuura K."/>
            <person name="Barry K."/>
            <person name="Labutti K."/>
            <person name="Kuo R."/>
            <person name="Ohm R.A."/>
            <person name="Bhattacharya S.S."/>
            <person name="Shirouzu T."/>
            <person name="Yoshinaga Y."/>
            <person name="Martin F.M."/>
            <person name="Grigoriev I.V."/>
            <person name="Hibbett D.S."/>
        </authorList>
    </citation>
    <scope>NUCLEOTIDE SEQUENCE [LARGE SCALE GENOMIC DNA]</scope>
    <source>
        <strain evidence="5 6">HHB12733</strain>
    </source>
</reference>
<dbReference type="InterPro" id="IPR036910">
    <property type="entry name" value="HMG_box_dom_sf"/>
</dbReference>
<dbReference type="SMART" id="SM00398">
    <property type="entry name" value="HMG"/>
    <property type="match status" value="1"/>
</dbReference>
<name>A0A165F0L6_9BASI</name>
<dbReference type="InParanoid" id="A0A165F0L6"/>
<dbReference type="PROSITE" id="PS50118">
    <property type="entry name" value="HMG_BOX_2"/>
    <property type="match status" value="1"/>
</dbReference>
<protein>
    <submittedName>
        <fullName evidence="5">HMG-box</fullName>
    </submittedName>
</protein>
<feature type="domain" description="HMG box" evidence="4">
    <location>
        <begin position="53"/>
        <end position="119"/>
    </location>
</feature>
<dbReference type="Proteomes" id="UP000076842">
    <property type="component" value="Unassembled WGS sequence"/>
</dbReference>
<sequence length="130" mass="14416">MPKAITLGGTKTTATKSKLPSILKPTKPAAKDTKPKKATKEKKEKKEKDPNAPKGAKSPYIIFSQENREAAKEEADGPKDIMRILGEKWRALSEKDKAPYLAKAVKDKQRYEREMKAYGGKSGKEVCITP</sequence>
<dbReference type="PANTHER" id="PTHR48112">
    <property type="entry name" value="HIGH MOBILITY GROUP PROTEIN DSP1"/>
    <property type="match status" value="1"/>
</dbReference>
<dbReference type="GO" id="GO:0003677">
    <property type="term" value="F:DNA binding"/>
    <property type="evidence" value="ECO:0007669"/>
    <property type="project" value="UniProtKB-UniRule"/>
</dbReference>
<evidence type="ECO:0000256" key="1">
    <source>
        <dbReference type="ARBA" id="ARBA00023125"/>
    </source>
</evidence>
<dbReference type="SUPFAM" id="SSF47095">
    <property type="entry name" value="HMG-box"/>
    <property type="match status" value="1"/>
</dbReference>
<dbReference type="InterPro" id="IPR009071">
    <property type="entry name" value="HMG_box_dom"/>
</dbReference>
<organism evidence="5 6">
    <name type="scientific">Calocera cornea HHB12733</name>
    <dbReference type="NCBI Taxonomy" id="1353952"/>
    <lineage>
        <taxon>Eukaryota</taxon>
        <taxon>Fungi</taxon>
        <taxon>Dikarya</taxon>
        <taxon>Basidiomycota</taxon>
        <taxon>Agaricomycotina</taxon>
        <taxon>Dacrymycetes</taxon>
        <taxon>Dacrymycetales</taxon>
        <taxon>Dacrymycetaceae</taxon>
        <taxon>Calocera</taxon>
    </lineage>
</organism>
<dbReference type="PANTHER" id="PTHR48112:SF22">
    <property type="entry name" value="MITOCHONDRIAL TRANSCRIPTION FACTOR A, ISOFORM B"/>
    <property type="match status" value="1"/>
</dbReference>
<proteinExistence type="predicted"/>
<evidence type="ECO:0000259" key="4">
    <source>
        <dbReference type="PROSITE" id="PS50118"/>
    </source>
</evidence>
<dbReference type="OrthoDB" id="1919336at2759"/>
<feature type="compositionally biased region" description="Polar residues" evidence="3">
    <location>
        <begin position="9"/>
        <end position="18"/>
    </location>
</feature>
<keyword evidence="2" id="KW-0539">Nucleus</keyword>
<dbReference type="Pfam" id="PF00505">
    <property type="entry name" value="HMG_box"/>
    <property type="match status" value="1"/>
</dbReference>
<dbReference type="STRING" id="1353952.A0A165F0L6"/>
<dbReference type="AlphaFoldDB" id="A0A165F0L6"/>
<feature type="DNA-binding region" description="HMG box" evidence="2">
    <location>
        <begin position="53"/>
        <end position="119"/>
    </location>
</feature>
<dbReference type="EMBL" id="KV423986">
    <property type="protein sequence ID" value="KZT55935.1"/>
    <property type="molecule type" value="Genomic_DNA"/>
</dbReference>
<keyword evidence="6" id="KW-1185">Reference proteome</keyword>
<evidence type="ECO:0000256" key="3">
    <source>
        <dbReference type="SAM" id="MobiDB-lite"/>
    </source>
</evidence>
<accession>A0A165F0L6</accession>
<feature type="compositionally biased region" description="Basic and acidic residues" evidence="3">
    <location>
        <begin position="41"/>
        <end position="51"/>
    </location>
</feature>
<feature type="region of interest" description="Disordered" evidence="3">
    <location>
        <begin position="1"/>
        <end position="62"/>
    </location>
</feature>
<keyword evidence="1 2" id="KW-0238">DNA-binding</keyword>
<evidence type="ECO:0000313" key="6">
    <source>
        <dbReference type="Proteomes" id="UP000076842"/>
    </source>
</evidence>
<dbReference type="Gene3D" id="1.10.30.10">
    <property type="entry name" value="High mobility group box domain"/>
    <property type="match status" value="1"/>
</dbReference>
<evidence type="ECO:0000313" key="5">
    <source>
        <dbReference type="EMBL" id="KZT55935.1"/>
    </source>
</evidence>
<dbReference type="InterPro" id="IPR050342">
    <property type="entry name" value="HMGB"/>
</dbReference>
<gene>
    <name evidence="5" type="ORF">CALCODRAFT_509789</name>
</gene>
<evidence type="ECO:0000256" key="2">
    <source>
        <dbReference type="PROSITE-ProRule" id="PRU00267"/>
    </source>
</evidence>
<dbReference type="GO" id="GO:0005634">
    <property type="term" value="C:nucleus"/>
    <property type="evidence" value="ECO:0007669"/>
    <property type="project" value="UniProtKB-UniRule"/>
</dbReference>